<dbReference type="AlphaFoldDB" id="A0A0F9KBR3"/>
<protein>
    <submittedName>
        <fullName evidence="1">Uncharacterized protein</fullName>
    </submittedName>
</protein>
<proteinExistence type="predicted"/>
<dbReference type="EMBL" id="LAZR01008308">
    <property type="protein sequence ID" value="KKM79624.1"/>
    <property type="molecule type" value="Genomic_DNA"/>
</dbReference>
<organism evidence="1">
    <name type="scientific">marine sediment metagenome</name>
    <dbReference type="NCBI Taxonomy" id="412755"/>
    <lineage>
        <taxon>unclassified sequences</taxon>
        <taxon>metagenomes</taxon>
        <taxon>ecological metagenomes</taxon>
    </lineage>
</organism>
<evidence type="ECO:0000313" key="1">
    <source>
        <dbReference type="EMBL" id="KKM79624.1"/>
    </source>
</evidence>
<comment type="caution">
    <text evidence="1">The sequence shown here is derived from an EMBL/GenBank/DDBJ whole genome shotgun (WGS) entry which is preliminary data.</text>
</comment>
<accession>A0A0F9KBR3</accession>
<gene>
    <name evidence="1" type="ORF">LCGC14_1348010</name>
</gene>
<name>A0A0F9KBR3_9ZZZZ</name>
<reference evidence="1" key="1">
    <citation type="journal article" date="2015" name="Nature">
        <title>Complex archaea that bridge the gap between prokaryotes and eukaryotes.</title>
        <authorList>
            <person name="Spang A."/>
            <person name="Saw J.H."/>
            <person name="Jorgensen S.L."/>
            <person name="Zaremba-Niedzwiedzka K."/>
            <person name="Martijn J."/>
            <person name="Lind A.E."/>
            <person name="van Eijk R."/>
            <person name="Schleper C."/>
            <person name="Guy L."/>
            <person name="Ettema T.J."/>
        </authorList>
    </citation>
    <scope>NUCLEOTIDE SEQUENCE</scope>
</reference>
<sequence length="193" mass="21759">MIGYKDDNNVLVDQFSVSFHKVTADGIDPEGSLLINSVPSDHRGADLTGERIDINIDRSNLVEFRKSILTIVKLMVKYNAFIVVNEGPGITSRNVLYLSLRKFLTEEYVKTSYTGNSISGTLTNSGNSLYSTGHLLYDGEIWNSDNIFPIYAFIDGKNIDSWILAYFNQLSISYNTPDQRYSDINEYIAFKTP</sequence>